<comment type="caution">
    <text evidence="1">The sequence shown here is derived from an EMBL/GenBank/DDBJ whole genome shotgun (WGS) entry which is preliminary data.</text>
</comment>
<gene>
    <name evidence="1" type="ORF">B0I18_10292</name>
</gene>
<dbReference type="AlphaFoldDB" id="A0A2P8D7D7"/>
<organism evidence="1 2">
    <name type="scientific">Taibaiella chishuiensis</name>
    <dbReference type="NCBI Taxonomy" id="1434707"/>
    <lineage>
        <taxon>Bacteria</taxon>
        <taxon>Pseudomonadati</taxon>
        <taxon>Bacteroidota</taxon>
        <taxon>Chitinophagia</taxon>
        <taxon>Chitinophagales</taxon>
        <taxon>Chitinophagaceae</taxon>
        <taxon>Taibaiella</taxon>
    </lineage>
</organism>
<sequence length="151" mass="17231">MEMIVACLIAAVLLAGGMYSLNIFNFRTRSGLDKSGTNRYKFRPNCLHDCFQITDEKGRILLSFTIQTLESILLIKTDGLTVDTIHIQFKNEGQEPITLSEDEIDTTELYDQLKLFLKKEDLFIEAMKILENDMVVLWQRPGRSGVAQPDL</sequence>
<proteinExistence type="predicted"/>
<evidence type="ECO:0000313" key="1">
    <source>
        <dbReference type="EMBL" id="PSK93123.1"/>
    </source>
</evidence>
<keyword evidence="2" id="KW-1185">Reference proteome</keyword>
<evidence type="ECO:0000313" key="2">
    <source>
        <dbReference type="Proteomes" id="UP000240572"/>
    </source>
</evidence>
<protein>
    <submittedName>
        <fullName evidence="1">Uncharacterized protein</fullName>
    </submittedName>
</protein>
<accession>A0A2P8D7D7</accession>
<dbReference type="Proteomes" id="UP000240572">
    <property type="component" value="Unassembled WGS sequence"/>
</dbReference>
<reference evidence="1 2" key="1">
    <citation type="submission" date="2018-03" db="EMBL/GenBank/DDBJ databases">
        <title>Genomic Encyclopedia of Type Strains, Phase III (KMG-III): the genomes of soil and plant-associated and newly described type strains.</title>
        <authorList>
            <person name="Whitman W."/>
        </authorList>
    </citation>
    <scope>NUCLEOTIDE SEQUENCE [LARGE SCALE GENOMIC DNA]</scope>
    <source>
        <strain evidence="1 2">CGMCC 1.12700</strain>
    </source>
</reference>
<dbReference type="EMBL" id="PYGD01000002">
    <property type="protein sequence ID" value="PSK93123.1"/>
    <property type="molecule type" value="Genomic_DNA"/>
</dbReference>
<name>A0A2P8D7D7_9BACT</name>
<dbReference type="RefSeq" id="WP_106522148.1">
    <property type="nucleotide sequence ID" value="NZ_PYGD01000002.1"/>
</dbReference>